<proteinExistence type="inferred from homology"/>
<evidence type="ECO:0000256" key="3">
    <source>
        <dbReference type="ARBA" id="ARBA00022723"/>
    </source>
</evidence>
<evidence type="ECO:0000256" key="4">
    <source>
        <dbReference type="ARBA" id="ARBA00022729"/>
    </source>
</evidence>
<dbReference type="InterPro" id="IPR001759">
    <property type="entry name" value="PTX_dom"/>
</dbReference>
<evidence type="ECO:0000256" key="1">
    <source>
        <dbReference type="ARBA" id="ARBA00004613"/>
    </source>
</evidence>
<comment type="caution">
    <text evidence="11">The sequence shown here is derived from an EMBL/GenBank/DDBJ whole genome shotgun (WGS) entry which is preliminary data.</text>
</comment>
<dbReference type="InterPro" id="IPR051005">
    <property type="entry name" value="Pentraxin_domain"/>
</dbReference>
<comment type="cofactor">
    <cofactor evidence="9">
        <name>Ca(2+)</name>
        <dbReference type="ChEBI" id="CHEBI:29108"/>
    </cofactor>
    <text evidence="9">Binds 2 calcium ions per subunit.</text>
</comment>
<keyword evidence="3 9" id="KW-0479">Metal-binding</keyword>
<dbReference type="PRINTS" id="PR00895">
    <property type="entry name" value="PENTAXIN"/>
</dbReference>
<dbReference type="Proteomes" id="UP001557470">
    <property type="component" value="Unassembled WGS sequence"/>
</dbReference>
<evidence type="ECO:0000256" key="9">
    <source>
        <dbReference type="RuleBase" id="RU362112"/>
    </source>
</evidence>
<evidence type="ECO:0000256" key="2">
    <source>
        <dbReference type="ARBA" id="ARBA00022525"/>
    </source>
</evidence>
<protein>
    <recommendedName>
        <fullName evidence="9">Pentraxin family member</fullName>
    </recommendedName>
</protein>
<evidence type="ECO:0000313" key="11">
    <source>
        <dbReference type="EMBL" id="KAL0964253.1"/>
    </source>
</evidence>
<dbReference type="SMART" id="SM00159">
    <property type="entry name" value="PTX"/>
    <property type="match status" value="1"/>
</dbReference>
<dbReference type="Pfam" id="PF00354">
    <property type="entry name" value="Pentaxin"/>
    <property type="match status" value="1"/>
</dbReference>
<evidence type="ECO:0000256" key="8">
    <source>
        <dbReference type="PROSITE-ProRule" id="PRU01172"/>
    </source>
</evidence>
<dbReference type="PROSITE" id="PS51828">
    <property type="entry name" value="PTX_2"/>
    <property type="match status" value="1"/>
</dbReference>
<dbReference type="GO" id="GO:0005576">
    <property type="term" value="C:extracellular region"/>
    <property type="evidence" value="ECO:0007669"/>
    <property type="project" value="UniProtKB-SubCell"/>
</dbReference>
<keyword evidence="4" id="KW-0732">Signal</keyword>
<dbReference type="GO" id="GO:0046872">
    <property type="term" value="F:metal ion binding"/>
    <property type="evidence" value="ECO:0007669"/>
    <property type="project" value="UniProtKB-KW"/>
</dbReference>
<dbReference type="EMBL" id="JAGEUA010000010">
    <property type="protein sequence ID" value="KAL0964253.1"/>
    <property type="molecule type" value="Genomic_DNA"/>
</dbReference>
<dbReference type="InterPro" id="IPR013320">
    <property type="entry name" value="ConA-like_dom_sf"/>
</dbReference>
<dbReference type="AlphaFoldDB" id="A0ABD0W4U9"/>
<sequence>MAAENILPEHFTTEKMDRLFLVTALITTCWAVPRDLSGKMFTFPKESDTDHVKLWPKAENYTSVTVCLRYFTDVKRSYSIFSMATPTSTNDFLLFKQINSDLELHVRQVGSTFTGLADEKNMWNAICGTWDSANALIQIWINGKPSVRKLGYKGSVLHGKPIIVVGQEQDTYGGKFDKGQSFIGQLSDVHMWNYVLSPCEIQRFTSNLNYTPGNVLNWRSLEYTIYGLVIVENKQTFCQE</sequence>
<evidence type="ECO:0000256" key="6">
    <source>
        <dbReference type="ARBA" id="ARBA00023157"/>
    </source>
</evidence>
<comment type="subcellular location">
    <subcellularLocation>
        <location evidence="1 9">Secreted</location>
    </subcellularLocation>
</comment>
<keyword evidence="12" id="KW-1185">Reference proteome</keyword>
<dbReference type="Gene3D" id="2.60.120.200">
    <property type="match status" value="1"/>
</dbReference>
<organism evidence="11 12">
    <name type="scientific">Umbra pygmaea</name>
    <name type="common">Eastern mudminnow</name>
    <dbReference type="NCBI Taxonomy" id="75934"/>
    <lineage>
        <taxon>Eukaryota</taxon>
        <taxon>Metazoa</taxon>
        <taxon>Chordata</taxon>
        <taxon>Craniata</taxon>
        <taxon>Vertebrata</taxon>
        <taxon>Euteleostomi</taxon>
        <taxon>Actinopterygii</taxon>
        <taxon>Neopterygii</taxon>
        <taxon>Teleostei</taxon>
        <taxon>Protacanthopterygii</taxon>
        <taxon>Esociformes</taxon>
        <taxon>Umbridae</taxon>
        <taxon>Umbra</taxon>
    </lineage>
</organism>
<evidence type="ECO:0000256" key="7">
    <source>
        <dbReference type="ARBA" id="ARBA00038102"/>
    </source>
</evidence>
<name>A0ABD0W4U9_UMBPY</name>
<dbReference type="PANTHER" id="PTHR45869">
    <property type="entry name" value="C-REACTIVE PROTEIN-RELATED"/>
    <property type="match status" value="1"/>
</dbReference>
<reference evidence="11 12" key="1">
    <citation type="submission" date="2024-06" db="EMBL/GenBank/DDBJ databases">
        <authorList>
            <person name="Pan Q."/>
            <person name="Wen M."/>
            <person name="Jouanno E."/>
            <person name="Zahm M."/>
            <person name="Klopp C."/>
            <person name="Cabau C."/>
            <person name="Louis A."/>
            <person name="Berthelot C."/>
            <person name="Parey E."/>
            <person name="Roest Crollius H."/>
            <person name="Montfort J."/>
            <person name="Robinson-Rechavi M."/>
            <person name="Bouchez O."/>
            <person name="Lampietro C."/>
            <person name="Lopez Roques C."/>
            <person name="Donnadieu C."/>
            <person name="Postlethwait J."/>
            <person name="Bobe J."/>
            <person name="Verreycken H."/>
            <person name="Guiguen Y."/>
        </authorList>
    </citation>
    <scope>NUCLEOTIDE SEQUENCE [LARGE SCALE GENOMIC DNA]</scope>
    <source>
        <strain evidence="11">Up_M1</strain>
        <tissue evidence="11">Testis</tissue>
    </source>
</reference>
<evidence type="ECO:0000259" key="10">
    <source>
        <dbReference type="PROSITE" id="PS51828"/>
    </source>
</evidence>
<evidence type="ECO:0000313" key="12">
    <source>
        <dbReference type="Proteomes" id="UP001557470"/>
    </source>
</evidence>
<dbReference type="PANTHER" id="PTHR45869:SF7">
    <property type="entry name" value="C-REACTIVE PROTEIN"/>
    <property type="match status" value="1"/>
</dbReference>
<keyword evidence="5 9" id="KW-0106">Calcium</keyword>
<comment type="similarity">
    <text evidence="7 9">Belongs to the pentraxin family.</text>
</comment>
<accession>A0ABD0W4U9</accession>
<keyword evidence="2" id="KW-0964">Secreted</keyword>
<evidence type="ECO:0000256" key="5">
    <source>
        <dbReference type="ARBA" id="ARBA00022837"/>
    </source>
</evidence>
<comment type="subunit">
    <text evidence="9">Homopentamer. Pentaxin (or pentraxin) have a discoid arrangement of 5 non-covalently bound subunits.</text>
</comment>
<dbReference type="FunFam" id="2.60.120.200:FF:000070">
    <property type="entry name" value="Serum amyloid P-component"/>
    <property type="match status" value="1"/>
</dbReference>
<comment type="caution">
    <text evidence="8">Lacks conserved residue(s) required for the propagation of feature annotation.</text>
</comment>
<dbReference type="SUPFAM" id="SSF49899">
    <property type="entry name" value="Concanavalin A-like lectins/glucanases"/>
    <property type="match status" value="1"/>
</dbReference>
<feature type="domain" description="Pentraxin (PTX)" evidence="10">
    <location>
        <begin position="37"/>
        <end position="238"/>
    </location>
</feature>
<keyword evidence="6" id="KW-1015">Disulfide bond</keyword>
<gene>
    <name evidence="11" type="ORF">UPYG_G00321360</name>
</gene>